<dbReference type="AlphaFoldDB" id="A0AAJ6AXX0"/>
<name>A0AAJ6AXX0_9HYPH</name>
<sequence>MARATPGPRALQPCRDGRAHSGGLLERMRSARIANSGFETVEFVSSAILDMDYHSQPMTGSVADFEKSVLDSIGMPHEIALRHGSTPFLHLFSDDGYETGYYSYLWSEVLDADGFGALEEAGDPFDPGTAARLYQYIYSAGGKRDFAEA</sequence>
<evidence type="ECO:0000256" key="6">
    <source>
        <dbReference type="ARBA" id="ARBA00023049"/>
    </source>
</evidence>
<evidence type="ECO:0000256" key="5">
    <source>
        <dbReference type="ARBA" id="ARBA00022833"/>
    </source>
</evidence>
<keyword evidence="5 7" id="KW-0862">Zinc</keyword>
<comment type="similarity">
    <text evidence="1 7">Belongs to the peptidase M3 family.</text>
</comment>
<dbReference type="SUPFAM" id="SSF55486">
    <property type="entry name" value="Metalloproteases ('zincins'), catalytic domain"/>
    <property type="match status" value="1"/>
</dbReference>
<protein>
    <submittedName>
        <fullName evidence="9">M3 family metallopeptidase</fullName>
    </submittedName>
</protein>
<evidence type="ECO:0000256" key="2">
    <source>
        <dbReference type="ARBA" id="ARBA00022670"/>
    </source>
</evidence>
<dbReference type="PANTHER" id="PTHR43660">
    <property type="entry name" value="DIPEPTIDYL CARBOXYPEPTIDASE"/>
    <property type="match status" value="1"/>
</dbReference>
<keyword evidence="2 7" id="KW-0645">Protease</keyword>
<dbReference type="InterPro" id="IPR045090">
    <property type="entry name" value="Pept_M3A_M3B"/>
</dbReference>
<dbReference type="GO" id="GO:0006508">
    <property type="term" value="P:proteolysis"/>
    <property type="evidence" value="ECO:0007669"/>
    <property type="project" value="UniProtKB-KW"/>
</dbReference>
<evidence type="ECO:0000256" key="4">
    <source>
        <dbReference type="ARBA" id="ARBA00022801"/>
    </source>
</evidence>
<evidence type="ECO:0000256" key="7">
    <source>
        <dbReference type="RuleBase" id="RU003435"/>
    </source>
</evidence>
<dbReference type="GO" id="GO:0046872">
    <property type="term" value="F:metal ion binding"/>
    <property type="evidence" value="ECO:0007669"/>
    <property type="project" value="UniProtKB-UniRule"/>
</dbReference>
<dbReference type="Proteomes" id="UP001217476">
    <property type="component" value="Chromosome"/>
</dbReference>
<accession>A0AAJ6AXX0</accession>
<evidence type="ECO:0000313" key="10">
    <source>
        <dbReference type="Proteomes" id="UP001217476"/>
    </source>
</evidence>
<organism evidence="9 10">
    <name type="scientific">Candidatus Devosia phytovorans</name>
    <dbReference type="NCBI Taxonomy" id="3121372"/>
    <lineage>
        <taxon>Bacteria</taxon>
        <taxon>Pseudomonadati</taxon>
        <taxon>Pseudomonadota</taxon>
        <taxon>Alphaproteobacteria</taxon>
        <taxon>Hyphomicrobiales</taxon>
        <taxon>Devosiaceae</taxon>
        <taxon>Devosia</taxon>
    </lineage>
</organism>
<keyword evidence="3 7" id="KW-0479">Metal-binding</keyword>
<evidence type="ECO:0000259" key="8">
    <source>
        <dbReference type="Pfam" id="PF01432"/>
    </source>
</evidence>
<keyword evidence="6 7" id="KW-0482">Metalloprotease</keyword>
<evidence type="ECO:0000313" key="9">
    <source>
        <dbReference type="EMBL" id="WEK02960.1"/>
    </source>
</evidence>
<dbReference type="Pfam" id="PF01432">
    <property type="entry name" value="Peptidase_M3"/>
    <property type="match status" value="1"/>
</dbReference>
<dbReference type="GO" id="GO:0004222">
    <property type="term" value="F:metalloendopeptidase activity"/>
    <property type="evidence" value="ECO:0007669"/>
    <property type="project" value="InterPro"/>
</dbReference>
<gene>
    <name evidence="9" type="ORF">P0Y65_12155</name>
</gene>
<dbReference type="PANTHER" id="PTHR43660:SF1">
    <property type="entry name" value="DIPEPTIDYL CARBOXYPEPTIDASE"/>
    <property type="match status" value="1"/>
</dbReference>
<evidence type="ECO:0000256" key="3">
    <source>
        <dbReference type="ARBA" id="ARBA00022723"/>
    </source>
</evidence>
<proteinExistence type="inferred from homology"/>
<keyword evidence="4 7" id="KW-0378">Hydrolase</keyword>
<evidence type="ECO:0000256" key="1">
    <source>
        <dbReference type="ARBA" id="ARBA00006040"/>
    </source>
</evidence>
<dbReference type="EMBL" id="CP119312">
    <property type="protein sequence ID" value="WEK02960.1"/>
    <property type="molecule type" value="Genomic_DNA"/>
</dbReference>
<feature type="domain" description="Peptidase M3A/M3B catalytic" evidence="8">
    <location>
        <begin position="23"/>
        <end position="148"/>
    </location>
</feature>
<dbReference type="GO" id="GO:0004180">
    <property type="term" value="F:carboxypeptidase activity"/>
    <property type="evidence" value="ECO:0007669"/>
    <property type="project" value="TreeGrafter"/>
</dbReference>
<comment type="cofactor">
    <cofactor evidence="7">
        <name>Zn(2+)</name>
        <dbReference type="ChEBI" id="CHEBI:29105"/>
    </cofactor>
    <text evidence="7">Binds 1 zinc ion.</text>
</comment>
<dbReference type="GO" id="GO:0005829">
    <property type="term" value="C:cytosol"/>
    <property type="evidence" value="ECO:0007669"/>
    <property type="project" value="TreeGrafter"/>
</dbReference>
<dbReference type="Gene3D" id="1.10.1370.10">
    <property type="entry name" value="Neurolysin, domain 3"/>
    <property type="match status" value="1"/>
</dbReference>
<dbReference type="InterPro" id="IPR024077">
    <property type="entry name" value="Neurolysin/TOP_dom2"/>
</dbReference>
<reference evidence="9" key="1">
    <citation type="submission" date="2023-03" db="EMBL/GenBank/DDBJ databases">
        <title>Andean soil-derived lignocellulolytic bacterial consortium as a source of novel taxa and putative plastic-active enzymes.</title>
        <authorList>
            <person name="Diaz-Garcia L."/>
            <person name="Chuvochina M."/>
            <person name="Feuerriegel G."/>
            <person name="Bunk B."/>
            <person name="Sproer C."/>
            <person name="Streit W.R."/>
            <person name="Rodriguez L.M."/>
            <person name="Overmann J."/>
            <person name="Jimenez D.J."/>
        </authorList>
    </citation>
    <scope>NUCLEOTIDE SEQUENCE</scope>
    <source>
        <strain evidence="9">MAG 4196</strain>
    </source>
</reference>
<dbReference type="InterPro" id="IPR001567">
    <property type="entry name" value="Pept_M3A_M3B_dom"/>
</dbReference>